<keyword evidence="5" id="KW-0472">Membrane</keyword>
<dbReference type="SUPFAM" id="SSF49452">
    <property type="entry name" value="Starch-binding domain-like"/>
    <property type="match status" value="1"/>
</dbReference>
<dbReference type="Gene3D" id="2.60.40.1120">
    <property type="entry name" value="Carboxypeptidase-like, regulatory domain"/>
    <property type="match status" value="1"/>
</dbReference>
<dbReference type="InterPro" id="IPR057601">
    <property type="entry name" value="Oar-like_b-barrel"/>
</dbReference>
<evidence type="ECO:0000256" key="3">
    <source>
        <dbReference type="ARBA" id="ARBA00022452"/>
    </source>
</evidence>
<dbReference type="EMBL" id="CP002467">
    <property type="protein sequence ID" value="ADV82454.1"/>
    <property type="molecule type" value="Genomic_DNA"/>
</dbReference>
<organism evidence="9 10">
    <name type="scientific">Terriglobus saanensis (strain ATCC BAA-1853 / DSM 23119 / SP1PR4)</name>
    <dbReference type="NCBI Taxonomy" id="401053"/>
    <lineage>
        <taxon>Bacteria</taxon>
        <taxon>Pseudomonadati</taxon>
        <taxon>Acidobacteriota</taxon>
        <taxon>Terriglobia</taxon>
        <taxon>Terriglobales</taxon>
        <taxon>Acidobacteriaceae</taxon>
        <taxon>Terriglobus</taxon>
    </lineage>
</organism>
<dbReference type="Pfam" id="PF25183">
    <property type="entry name" value="OMP_b-brl_4"/>
    <property type="match status" value="1"/>
</dbReference>
<evidence type="ECO:0000256" key="4">
    <source>
        <dbReference type="ARBA" id="ARBA00022692"/>
    </source>
</evidence>
<keyword evidence="3" id="KW-1134">Transmembrane beta strand</keyword>
<dbReference type="Gene3D" id="2.170.130.10">
    <property type="entry name" value="TonB-dependent receptor, plug domain"/>
    <property type="match status" value="1"/>
</dbReference>
<dbReference type="GO" id="GO:0030246">
    <property type="term" value="F:carbohydrate binding"/>
    <property type="evidence" value="ECO:0007669"/>
    <property type="project" value="InterPro"/>
</dbReference>
<evidence type="ECO:0000313" key="9">
    <source>
        <dbReference type="EMBL" id="ADV82454.1"/>
    </source>
</evidence>
<protein>
    <submittedName>
        <fullName evidence="9">TonB-dependent receptor plug</fullName>
    </submittedName>
</protein>
<dbReference type="PANTHER" id="PTHR30069:SF46">
    <property type="entry name" value="OAR PROTEIN"/>
    <property type="match status" value="1"/>
</dbReference>
<evidence type="ECO:0000256" key="2">
    <source>
        <dbReference type="ARBA" id="ARBA00022448"/>
    </source>
</evidence>
<evidence type="ECO:0000259" key="7">
    <source>
        <dbReference type="Pfam" id="PF07715"/>
    </source>
</evidence>
<keyword evidence="4" id="KW-0812">Transmembrane</keyword>
<feature type="domain" description="TonB-dependent receptor plug" evidence="7">
    <location>
        <begin position="146"/>
        <end position="255"/>
    </location>
</feature>
<dbReference type="Pfam" id="PF13620">
    <property type="entry name" value="CarboxypepD_reg"/>
    <property type="match status" value="1"/>
</dbReference>
<dbReference type="GO" id="GO:0015344">
    <property type="term" value="F:siderophore uptake transmembrane transporter activity"/>
    <property type="evidence" value="ECO:0007669"/>
    <property type="project" value="TreeGrafter"/>
</dbReference>
<dbReference type="GO" id="GO:0044718">
    <property type="term" value="P:siderophore transmembrane transport"/>
    <property type="evidence" value="ECO:0007669"/>
    <property type="project" value="TreeGrafter"/>
</dbReference>
<dbReference type="HOGENOM" id="CLU_006298_0_0_0"/>
<evidence type="ECO:0000256" key="5">
    <source>
        <dbReference type="ARBA" id="ARBA00023136"/>
    </source>
</evidence>
<dbReference type="GO" id="GO:0009279">
    <property type="term" value="C:cell outer membrane"/>
    <property type="evidence" value="ECO:0007669"/>
    <property type="project" value="UniProtKB-SubCell"/>
</dbReference>
<dbReference type="InterPro" id="IPR012910">
    <property type="entry name" value="Plug_dom"/>
</dbReference>
<dbReference type="PANTHER" id="PTHR30069">
    <property type="entry name" value="TONB-DEPENDENT OUTER MEMBRANE RECEPTOR"/>
    <property type="match status" value="1"/>
</dbReference>
<dbReference type="Gene3D" id="2.40.170.20">
    <property type="entry name" value="TonB-dependent receptor, beta-barrel domain"/>
    <property type="match status" value="1"/>
</dbReference>
<dbReference type="Pfam" id="PF07715">
    <property type="entry name" value="Plug"/>
    <property type="match status" value="1"/>
</dbReference>
<dbReference type="AlphaFoldDB" id="E8V397"/>
<evidence type="ECO:0000256" key="1">
    <source>
        <dbReference type="ARBA" id="ARBA00004571"/>
    </source>
</evidence>
<keyword evidence="9" id="KW-0675">Receptor</keyword>
<dbReference type="Proteomes" id="UP000006844">
    <property type="component" value="Chromosome"/>
</dbReference>
<keyword evidence="6" id="KW-0998">Cell outer membrane</keyword>
<name>E8V397_TERSS</name>
<dbReference type="InterPro" id="IPR013784">
    <property type="entry name" value="Carb-bd-like_fold"/>
</dbReference>
<dbReference type="SUPFAM" id="SSF56935">
    <property type="entry name" value="Porins"/>
    <property type="match status" value="1"/>
</dbReference>
<dbReference type="InterPro" id="IPR037066">
    <property type="entry name" value="Plug_dom_sf"/>
</dbReference>
<keyword evidence="2" id="KW-0813">Transport</keyword>
<dbReference type="KEGG" id="tsa:AciPR4_1643"/>
<comment type="subcellular location">
    <subcellularLocation>
        <location evidence="1">Cell outer membrane</location>
        <topology evidence="1">Multi-pass membrane protein</topology>
    </subcellularLocation>
</comment>
<gene>
    <name evidence="9" type="ordered locus">AciPR4_1643</name>
</gene>
<keyword evidence="10" id="KW-1185">Reference proteome</keyword>
<dbReference type="InterPro" id="IPR036942">
    <property type="entry name" value="Beta-barrel_TonB_sf"/>
</dbReference>
<evidence type="ECO:0000313" key="10">
    <source>
        <dbReference type="Proteomes" id="UP000006844"/>
    </source>
</evidence>
<dbReference type="eggNOG" id="COG4771">
    <property type="taxonomic scope" value="Bacteria"/>
</dbReference>
<proteinExistence type="predicted"/>
<dbReference type="STRING" id="401053.AciPR4_1643"/>
<evidence type="ECO:0000259" key="8">
    <source>
        <dbReference type="Pfam" id="PF25183"/>
    </source>
</evidence>
<accession>E8V397</accession>
<sequence>MSYLLRFMSYLLRVRSQLLWVVTLCLSLPYVMSAQEYRGVLFGHVTDATGAVIPHASVTAVGPQQTFKTTTSGNGEFTIPFIQPGKYSITATAKGFNQVTKDQVNVDVSAKLTVDFSLLAGGTESVTVTADQSVALNTSDGSGGTVMDPEKVQSLPLNGRQIYQLLPLTPGVKITTQQYGPTGNSGTRAWDQSNATSINGQSGNYNQFSLNGAPVSQQGGGGAGTWNVAPSVDAVEEFKVMTNTYDAQYGRTGGGTVNTILKSGTNAFHGTVFDFWRNSLFDANYYQYKQQEQAKPFHNQHQFGGTIGGPVWKDKTFFFFSYEGWREVLPVTRTVTVPTADMRPGNGDVNLTSYQNAVGLGNIYDPSNVTCTTPSTSGCDQYQRAQFSNNTIPAGRITPIAAKILNVFPLPNRPGYINNYVAQDPGRYGYSQPIARIDHVFSDKTRMYAVFTYFTGSEYRNSSALPGAAAQGDIDNHRLTYAPVVDFTHTFGPRLFLDVRASYNRSYNVDPNGSVAAGSAKLTAGDLGLNMPSIPTTSKDLAPEIDMDDCCIANIIGNSISPSLYETYDLSPSVSQTIGRHNLHYGADLMLFHDVPGGVGKPNGVFTFGPGFTQQDPYVGNSDGSAMADLLLGYPESGSVDYFLTNYESYNSYAGYVQDDWKILPKLTLNLGIRYEQETSPEDRNYRLNAGFCYTCTNPVSNSLTASPMLPNGQTFTGPVLGGPQFSSSSLSPYANYVGSFLPKVGFAYLIAPNLVMRGGWGTSTALGIELGAQSSWQQSTNYTTSLDGSVTPSNYFRSGTPFSNGVVAPDGASLGLLAGIGNSLEFDRRERKIPRVQQYSFGFQGQLPQQFVLDIEYVGSHGSRLRSGQYLDQLSLADWNAGHANPSYLNQQVANPYYGAIPTSTTIGSSPTISAKNLMSPYSQYEYVYDYANPQGYNYYNSLITKLERRVGGTNPLLKSLSVLSSFTWSKAMIATGRLNNNNKGLVDAQPYYALSSADRSWVFTLGGLYGLPIGRGSLLLPNANRLVQGAVGGWQLSFIFTNQSGTPVTYPNNALYNCGTFDIANSPHTYKSYLNNAAQTSTAGGGSCFQSFPQYTTITQLPITAAVRAPWAQQTALGVQKAFTITERVKFQFKAEMFNATNTPQFPGPTTSGTTGRVTRVDSVADPNQPGAWSGYGTIGSTQLNFPRQTQFSGKILF</sequence>
<feature type="domain" description="TonB-dependent transporter Oar-like beta-barrel" evidence="8">
    <location>
        <begin position="260"/>
        <end position="1163"/>
    </location>
</feature>
<dbReference type="InterPro" id="IPR039426">
    <property type="entry name" value="TonB-dep_rcpt-like"/>
</dbReference>
<reference evidence="9 10" key="1">
    <citation type="journal article" date="2012" name="Stand. Genomic Sci.">
        <title>Complete genome sequence of Terriglobus saanensis type strain SP1PR4(T), an Acidobacteria from tundra soil.</title>
        <authorList>
            <person name="Rawat S.R."/>
            <person name="Mannisto M.K."/>
            <person name="Starovoytov V."/>
            <person name="Goodwin L."/>
            <person name="Nolan M."/>
            <person name="Hauser L."/>
            <person name="Land M."/>
            <person name="Davenport K.W."/>
            <person name="Woyke T."/>
            <person name="Haggblom M.M."/>
        </authorList>
    </citation>
    <scope>NUCLEOTIDE SEQUENCE</scope>
    <source>
        <strain evidence="10">ATCC BAA-1853 / DSM 23119 / SP1PR4</strain>
    </source>
</reference>
<evidence type="ECO:0000256" key="6">
    <source>
        <dbReference type="ARBA" id="ARBA00023237"/>
    </source>
</evidence>